<dbReference type="AlphaFoldDB" id="A0A5A7SSH9"/>
<dbReference type="InterPro" id="IPR036181">
    <property type="entry name" value="MIT_dom_sf"/>
</dbReference>
<sequence length="107" mass="12129">MYSNFRDQGLEYAKQAVEEENVGNYGKAFPLYMNALEYLKAALKYEKDPNVKESISQKFTLYLRRAEEIRALLDHGGDAAPHLNSSATAAISSEKTVDSKYKEFSPR</sequence>
<dbReference type="SMART" id="SM00745">
    <property type="entry name" value="MIT"/>
    <property type="match status" value="1"/>
</dbReference>
<dbReference type="Proteomes" id="UP000321393">
    <property type="component" value="Unassembled WGS sequence"/>
</dbReference>
<organism evidence="2 3">
    <name type="scientific">Cucumis melo var. makuwa</name>
    <name type="common">Oriental melon</name>
    <dbReference type="NCBI Taxonomy" id="1194695"/>
    <lineage>
        <taxon>Eukaryota</taxon>
        <taxon>Viridiplantae</taxon>
        <taxon>Streptophyta</taxon>
        <taxon>Embryophyta</taxon>
        <taxon>Tracheophyta</taxon>
        <taxon>Spermatophyta</taxon>
        <taxon>Magnoliopsida</taxon>
        <taxon>eudicotyledons</taxon>
        <taxon>Gunneridae</taxon>
        <taxon>Pentapetalae</taxon>
        <taxon>rosids</taxon>
        <taxon>fabids</taxon>
        <taxon>Cucurbitales</taxon>
        <taxon>Cucurbitaceae</taxon>
        <taxon>Benincaseae</taxon>
        <taxon>Cucumis</taxon>
    </lineage>
</organism>
<comment type="caution">
    <text evidence="2">The sequence shown here is derived from an EMBL/GenBank/DDBJ whole genome shotgun (WGS) entry which is preliminary data.</text>
</comment>
<dbReference type="InterPro" id="IPR007330">
    <property type="entry name" value="MIT_dom"/>
</dbReference>
<protein>
    <submittedName>
        <fullName evidence="2">Protein SUPPRESSOR OF K(+) TRANSPORT GROWTH DEFECT 1-like isoform X1</fullName>
    </submittedName>
</protein>
<proteinExistence type="predicted"/>
<dbReference type="STRING" id="1194695.A0A5A7SSH9"/>
<accession>A0A5A7SSH9</accession>
<evidence type="ECO:0000313" key="3">
    <source>
        <dbReference type="Proteomes" id="UP000321393"/>
    </source>
</evidence>
<dbReference type="SUPFAM" id="SSF116846">
    <property type="entry name" value="MIT domain"/>
    <property type="match status" value="1"/>
</dbReference>
<dbReference type="Pfam" id="PF04212">
    <property type="entry name" value="MIT"/>
    <property type="match status" value="1"/>
</dbReference>
<name>A0A5A7SSH9_CUCMM</name>
<gene>
    <name evidence="2" type="ORF">E6C27_scaffold111G00650</name>
</gene>
<reference evidence="2 3" key="1">
    <citation type="submission" date="2019-08" db="EMBL/GenBank/DDBJ databases">
        <title>Draft genome sequences of two oriental melons (Cucumis melo L. var makuwa).</title>
        <authorList>
            <person name="Kwon S.-Y."/>
        </authorList>
    </citation>
    <scope>NUCLEOTIDE SEQUENCE [LARGE SCALE GENOMIC DNA]</scope>
    <source>
        <strain evidence="3">cv. SW 3</strain>
        <tissue evidence="2">Leaf</tissue>
    </source>
</reference>
<evidence type="ECO:0000259" key="1">
    <source>
        <dbReference type="SMART" id="SM00745"/>
    </source>
</evidence>
<dbReference type="EMBL" id="SSTE01020868">
    <property type="protein sequence ID" value="KAA0033413.1"/>
    <property type="molecule type" value="Genomic_DNA"/>
</dbReference>
<dbReference type="Gene3D" id="1.20.58.80">
    <property type="entry name" value="Phosphotransferase system, lactose/cellobiose-type IIA subunit"/>
    <property type="match status" value="1"/>
</dbReference>
<feature type="domain" description="MIT" evidence="1">
    <location>
        <begin position="2"/>
        <end position="79"/>
    </location>
</feature>
<evidence type="ECO:0000313" key="2">
    <source>
        <dbReference type="EMBL" id="KAA0033413.1"/>
    </source>
</evidence>
<dbReference type="FunFam" id="1.20.58.80:FF:000007">
    <property type="entry name" value="Suppressor of K+ transport growth defect 1"/>
    <property type="match status" value="1"/>
</dbReference>
<dbReference type="OrthoDB" id="29072at2759"/>